<name>A0A380N0H1_9GAMM</name>
<keyword evidence="5" id="KW-1185">Reference proteome</keyword>
<gene>
    <name evidence="4" type="primary">hslR</name>
    <name evidence="4" type="ORF">NCTC10717_02031</name>
</gene>
<keyword evidence="4" id="KW-0346">Stress response</keyword>
<evidence type="ECO:0000313" key="4">
    <source>
        <dbReference type="EMBL" id="SUO98289.1"/>
    </source>
</evidence>
<dbReference type="OrthoDB" id="9797176at2"/>
<dbReference type="SMART" id="SM00363">
    <property type="entry name" value="S4"/>
    <property type="match status" value="1"/>
</dbReference>
<protein>
    <submittedName>
        <fullName evidence="4">Heat shock protein 15</fullName>
    </submittedName>
</protein>
<dbReference type="PROSITE" id="PS50889">
    <property type="entry name" value="S4"/>
    <property type="match status" value="1"/>
</dbReference>
<accession>A0A380N0H1</accession>
<evidence type="ECO:0000256" key="1">
    <source>
        <dbReference type="PROSITE-ProRule" id="PRU00182"/>
    </source>
</evidence>
<evidence type="ECO:0000256" key="2">
    <source>
        <dbReference type="SAM" id="MobiDB-lite"/>
    </source>
</evidence>
<feature type="domain" description="RNA-binding S4" evidence="3">
    <location>
        <begin position="7"/>
        <end position="65"/>
    </location>
</feature>
<proteinExistence type="predicted"/>
<dbReference type="EMBL" id="UHIA01000004">
    <property type="protein sequence ID" value="SUO98289.1"/>
    <property type="molecule type" value="Genomic_DNA"/>
</dbReference>
<feature type="compositionally biased region" description="Basic and acidic residues" evidence="2">
    <location>
        <begin position="114"/>
        <end position="130"/>
    </location>
</feature>
<feature type="region of interest" description="Disordered" evidence="2">
    <location>
        <begin position="109"/>
        <end position="130"/>
    </location>
</feature>
<dbReference type="GO" id="GO:0003723">
    <property type="term" value="F:RNA binding"/>
    <property type="evidence" value="ECO:0007669"/>
    <property type="project" value="UniProtKB-KW"/>
</dbReference>
<dbReference type="InterPro" id="IPR036986">
    <property type="entry name" value="S4_RNA-bd_sf"/>
</dbReference>
<dbReference type="Pfam" id="PF01479">
    <property type="entry name" value="S4"/>
    <property type="match status" value="1"/>
</dbReference>
<sequence length="130" mass="15057">MQESPHCRIDQWLVAARFFKTRQLAVSAIKNGRILVAGARCKPARLLQIGDIIDIHKSPTQEYTVRVLVLETRRPAAKIAATFYEESVESQAKREKLAALQQQARALVEYPQQRPDKRERRQLRDIHRQS</sequence>
<dbReference type="RefSeq" id="WP_115219134.1">
    <property type="nucleotide sequence ID" value="NZ_UHIA01000004.1"/>
</dbReference>
<keyword evidence="1" id="KW-0694">RNA-binding</keyword>
<reference evidence="4 5" key="1">
    <citation type="submission" date="2018-06" db="EMBL/GenBank/DDBJ databases">
        <authorList>
            <consortium name="Pathogen Informatics"/>
            <person name="Doyle S."/>
        </authorList>
    </citation>
    <scope>NUCLEOTIDE SEQUENCE [LARGE SCALE GENOMIC DNA]</scope>
    <source>
        <strain evidence="4 5">NCTC10717</strain>
    </source>
</reference>
<organism evidence="4 5">
    <name type="scientific">Suttonella indologenes</name>
    <dbReference type="NCBI Taxonomy" id="13276"/>
    <lineage>
        <taxon>Bacteria</taxon>
        <taxon>Pseudomonadati</taxon>
        <taxon>Pseudomonadota</taxon>
        <taxon>Gammaproteobacteria</taxon>
        <taxon>Cardiobacteriales</taxon>
        <taxon>Cardiobacteriaceae</taxon>
        <taxon>Suttonella</taxon>
    </lineage>
</organism>
<evidence type="ECO:0000313" key="5">
    <source>
        <dbReference type="Proteomes" id="UP000254575"/>
    </source>
</evidence>
<dbReference type="SUPFAM" id="SSF55174">
    <property type="entry name" value="Alpha-L RNA-binding motif"/>
    <property type="match status" value="1"/>
</dbReference>
<dbReference type="AlphaFoldDB" id="A0A380N0H1"/>
<dbReference type="CDD" id="cd00165">
    <property type="entry name" value="S4"/>
    <property type="match status" value="1"/>
</dbReference>
<dbReference type="InterPro" id="IPR002942">
    <property type="entry name" value="S4_RNA-bd"/>
</dbReference>
<dbReference type="Proteomes" id="UP000254575">
    <property type="component" value="Unassembled WGS sequence"/>
</dbReference>
<dbReference type="Gene3D" id="3.10.290.10">
    <property type="entry name" value="RNA-binding S4 domain"/>
    <property type="match status" value="1"/>
</dbReference>
<evidence type="ECO:0000259" key="3">
    <source>
        <dbReference type="SMART" id="SM00363"/>
    </source>
</evidence>